<dbReference type="InterPro" id="IPR011043">
    <property type="entry name" value="Gal_Oxase/kelch_b-propeller"/>
</dbReference>
<organism evidence="2 3">
    <name type="scientific">Alienimonas chondri</name>
    <dbReference type="NCBI Taxonomy" id="2681879"/>
    <lineage>
        <taxon>Bacteria</taxon>
        <taxon>Pseudomonadati</taxon>
        <taxon>Planctomycetota</taxon>
        <taxon>Planctomycetia</taxon>
        <taxon>Planctomycetales</taxon>
        <taxon>Planctomycetaceae</taxon>
        <taxon>Alienimonas</taxon>
    </lineage>
</organism>
<proteinExistence type="predicted"/>
<gene>
    <name evidence="2" type="primary">nanM</name>
    <name evidence="2" type="ORF">LzC2_01490</name>
</gene>
<evidence type="ECO:0000256" key="1">
    <source>
        <dbReference type="SAM" id="SignalP"/>
    </source>
</evidence>
<evidence type="ECO:0000313" key="3">
    <source>
        <dbReference type="Proteomes" id="UP000609651"/>
    </source>
</evidence>
<dbReference type="InterPro" id="IPR015915">
    <property type="entry name" value="Kelch-typ_b-propeller"/>
</dbReference>
<feature type="chain" id="PRO_5046993909" evidence="1">
    <location>
        <begin position="19"/>
        <end position="428"/>
    </location>
</feature>
<protein>
    <submittedName>
        <fullName evidence="2">N-acetylneuraminate epimerase</fullName>
        <ecNumber evidence="2">5.1.3.24</ecNumber>
    </submittedName>
</protein>
<sequence>MTHSLLLGLLLAAFPAQGGDAPGVGRLDDRPVEFRAFKTLPDPLGFGGPIAGSVGAGEDETLIVAGGANFPHGPPWAEGERPAGAKVWHDRTFFLRPGDGAFREGPRLPYPLAYAPCVEANGGLYVLGGETFSAETGPQDTAEVLRIVGGSGDEPPRIERHALPPLPKPCSYHAAGRIGRTLFVAASHPRGDDSRTLDAAAFWSLDLAAKNRRWVERPVWPGPPRHKMALAIARGPLADTGEATGERIYLISGSTWARDADGEHDLSKYRYFDDAFAFDPATDRWERLADLPALPETRTIDTSDYTFDKSRNAWTVASEDSPPADPAALFDGNPRPAAAASAIGDGDRVLLVSGSTGRYVTLPVRDRPAFPAEVLAYEIDTNAWSVVGRVPTPVVTTALVRWNGRSVLISGEVRPGVRTPLLQSTPAP</sequence>
<dbReference type="GO" id="GO:0016853">
    <property type="term" value="F:isomerase activity"/>
    <property type="evidence" value="ECO:0007669"/>
    <property type="project" value="UniProtKB-KW"/>
</dbReference>
<dbReference type="SUPFAM" id="SSF50965">
    <property type="entry name" value="Galactose oxidase, central domain"/>
    <property type="match status" value="1"/>
</dbReference>
<comment type="caution">
    <text evidence="2">The sequence shown here is derived from an EMBL/GenBank/DDBJ whole genome shotgun (WGS) entry which is preliminary data.</text>
</comment>
<dbReference type="RefSeq" id="WP_171182672.1">
    <property type="nucleotide sequence ID" value="NZ_WTPX01000003.1"/>
</dbReference>
<feature type="signal peptide" evidence="1">
    <location>
        <begin position="1"/>
        <end position="18"/>
    </location>
</feature>
<dbReference type="Proteomes" id="UP000609651">
    <property type="component" value="Unassembled WGS sequence"/>
</dbReference>
<evidence type="ECO:0000313" key="2">
    <source>
        <dbReference type="EMBL" id="NNJ24099.1"/>
    </source>
</evidence>
<name>A0ABX1V771_9PLAN</name>
<dbReference type="EC" id="5.1.3.24" evidence="2"/>
<keyword evidence="1" id="KW-0732">Signal</keyword>
<keyword evidence="2" id="KW-0413">Isomerase</keyword>
<keyword evidence="3" id="KW-1185">Reference proteome</keyword>
<dbReference type="EMBL" id="WTPX01000003">
    <property type="protein sequence ID" value="NNJ24099.1"/>
    <property type="molecule type" value="Genomic_DNA"/>
</dbReference>
<accession>A0ABX1V771</accession>
<reference evidence="2 3" key="1">
    <citation type="journal article" date="2020" name="Syst. Appl. Microbiol.">
        <title>Alienimonas chondri sp. nov., a novel planctomycete isolated from the biofilm of the red alga Chondrus crispus.</title>
        <authorList>
            <person name="Vitorino I."/>
            <person name="Albuquerque L."/>
            <person name="Wiegand S."/>
            <person name="Kallscheuer N."/>
            <person name="da Costa M.S."/>
            <person name="Lobo-da-Cunha A."/>
            <person name="Jogler C."/>
            <person name="Lage O.M."/>
        </authorList>
    </citation>
    <scope>NUCLEOTIDE SEQUENCE [LARGE SCALE GENOMIC DNA]</scope>
    <source>
        <strain evidence="2 3">LzC2</strain>
    </source>
</reference>
<dbReference type="Gene3D" id="2.120.10.80">
    <property type="entry name" value="Kelch-type beta propeller"/>
    <property type="match status" value="1"/>
</dbReference>